<dbReference type="Pfam" id="PF13963">
    <property type="entry name" value="Transpos_assoc"/>
    <property type="match status" value="1"/>
</dbReference>
<evidence type="ECO:0000259" key="2">
    <source>
        <dbReference type="Pfam" id="PF13963"/>
    </source>
</evidence>
<dbReference type="InterPro" id="IPR004242">
    <property type="entry name" value="Transposase_21"/>
</dbReference>
<evidence type="ECO:0008006" key="5">
    <source>
        <dbReference type="Google" id="ProtNLM"/>
    </source>
</evidence>
<name>A0ABQ5ID72_9ASTR</name>
<dbReference type="EMBL" id="BQNB010020641">
    <property type="protein sequence ID" value="GJT98076.1"/>
    <property type="molecule type" value="Genomic_DNA"/>
</dbReference>
<dbReference type="InterPro" id="IPR025452">
    <property type="entry name" value="DUF4218"/>
</dbReference>
<comment type="caution">
    <text evidence="3">The sequence shown here is derived from an EMBL/GenBank/DDBJ whole genome shotgun (WGS) entry which is preliminary data.</text>
</comment>
<keyword evidence="4" id="KW-1185">Reference proteome</keyword>
<dbReference type="InterPro" id="IPR029480">
    <property type="entry name" value="Transpos_assoc"/>
</dbReference>
<feature type="domain" description="Transposase-associated" evidence="2">
    <location>
        <begin position="6"/>
        <end position="78"/>
    </location>
</feature>
<accession>A0ABQ5ID72</accession>
<evidence type="ECO:0000313" key="3">
    <source>
        <dbReference type="EMBL" id="GJT98076.1"/>
    </source>
</evidence>
<protein>
    <recommendedName>
        <fullName evidence="5">Transposase</fullName>
    </recommendedName>
</protein>
<sequence>MVFADKSWLEKPRGSREFYDGVQKFVAHCTPLVNSAGKIRCPCKRCRNILFKPIEWIGDHITDNGWDPLYTVWDKHGEPALPTPPLQATPTPPPLMSDMTALLDDLSYIPPNNEHNEPTQGDIGETSNEPTQATRNEFEELYSSANEALYPGCDHVTRLDFMAKFTYFKVKGKLTDSIFNEMLEWLQYALPESKGYKFPPSYYAIKKTFKTIGLGYESIHACEHDCCLFRGEVNKDLQFCPVCNTSRWKDSDTPGKKVPRKVLRYFPIIPRLQRLYKSRHTAKDMIWHATGKCTEPGKMQHPVDGGAWKKFDMKYPDFAKEPRNVRLGLCADGFNPFGNLSQTYSMWPVILTTYNLPPWLCMKESNFMLTLLIPGPKSPGKDIDVYLRPLIEDLQVLWDKKGVETTDIVSGQNFNMRAMVLWTINDFPARSSLSGWSGQGYKACPTCNEETPSIGVKNKIAYVGHRRFLRKPHKWRSSREFNGDTDHRDPPKEYPRDVILAQHARLLTRVPGKHPKHGGVKIKRNVEVELNWTKRSIFYELEYWSFISLRHNLDIMHIEKNVLEAILNTLLMNDKSKDTAKARQDLQKLGIRRPLWLTKNHKGKIVKPQAAYSFTPENRKKFCQYIKGVKLPDGFGSCFKHKVTDNDTNITGLKSHDCHIMMQRLLPYGLQNYLPDNIAKPIIELSSLFKQLCSATLMEDDMLKASVKVVEILCELERIYPPAFFDIMIHLPIHLALEALEGGPIHPRWMFPFERFMKKLKGYVRNKAKPEGSIAEGYVAEEALTLSSHYFRDVTTKFNRLERNVDPPPPTCQFQAFRSVCNTIGLRSFPPFGAKEFNKARWYVLHNSPEIDTYRAQFQRSVTSRKQISKNPKDGVRVVSCRAAIERRATQTRIWAPGPGGGNVLWTASKKSSSLNDYRSKLACSELKWFDTRNNGRVKKLYL</sequence>
<reference evidence="3" key="2">
    <citation type="submission" date="2022-01" db="EMBL/GenBank/DDBJ databases">
        <authorList>
            <person name="Yamashiro T."/>
            <person name="Shiraishi A."/>
            <person name="Satake H."/>
            <person name="Nakayama K."/>
        </authorList>
    </citation>
    <scope>NUCLEOTIDE SEQUENCE</scope>
</reference>
<dbReference type="Pfam" id="PF13960">
    <property type="entry name" value="DUF4218"/>
    <property type="match status" value="1"/>
</dbReference>
<dbReference type="Proteomes" id="UP001151760">
    <property type="component" value="Unassembled WGS sequence"/>
</dbReference>
<dbReference type="PANTHER" id="PTHR10775:SF185">
    <property type="entry name" value="OS08G0208400 PROTEIN"/>
    <property type="match status" value="1"/>
</dbReference>
<reference evidence="3" key="1">
    <citation type="journal article" date="2022" name="Int. J. Mol. Sci.">
        <title>Draft Genome of Tanacetum Coccineum: Genomic Comparison of Closely Related Tanacetum-Family Plants.</title>
        <authorList>
            <person name="Yamashiro T."/>
            <person name="Shiraishi A."/>
            <person name="Nakayama K."/>
            <person name="Satake H."/>
        </authorList>
    </citation>
    <scope>NUCLEOTIDE SEQUENCE</scope>
</reference>
<gene>
    <name evidence="3" type="ORF">Tco_1093594</name>
</gene>
<evidence type="ECO:0000259" key="1">
    <source>
        <dbReference type="Pfam" id="PF13960"/>
    </source>
</evidence>
<feature type="domain" description="DUF4218" evidence="1">
    <location>
        <begin position="692"/>
        <end position="804"/>
    </location>
</feature>
<evidence type="ECO:0000313" key="4">
    <source>
        <dbReference type="Proteomes" id="UP001151760"/>
    </source>
</evidence>
<dbReference type="Pfam" id="PF02992">
    <property type="entry name" value="Transposase_21"/>
    <property type="match status" value="1"/>
</dbReference>
<dbReference type="PANTHER" id="PTHR10775">
    <property type="entry name" value="OS08G0208400 PROTEIN"/>
    <property type="match status" value="1"/>
</dbReference>
<organism evidence="3 4">
    <name type="scientific">Tanacetum coccineum</name>
    <dbReference type="NCBI Taxonomy" id="301880"/>
    <lineage>
        <taxon>Eukaryota</taxon>
        <taxon>Viridiplantae</taxon>
        <taxon>Streptophyta</taxon>
        <taxon>Embryophyta</taxon>
        <taxon>Tracheophyta</taxon>
        <taxon>Spermatophyta</taxon>
        <taxon>Magnoliopsida</taxon>
        <taxon>eudicotyledons</taxon>
        <taxon>Gunneridae</taxon>
        <taxon>Pentapetalae</taxon>
        <taxon>asterids</taxon>
        <taxon>campanulids</taxon>
        <taxon>Asterales</taxon>
        <taxon>Asteraceae</taxon>
        <taxon>Asteroideae</taxon>
        <taxon>Anthemideae</taxon>
        <taxon>Anthemidinae</taxon>
        <taxon>Tanacetum</taxon>
    </lineage>
</organism>
<proteinExistence type="predicted"/>